<feature type="compositionally biased region" description="Gly residues" evidence="1">
    <location>
        <begin position="354"/>
        <end position="363"/>
    </location>
</feature>
<sequence length="392" mass="39993">MCAAVTAALPVLLTAPAAVAAPHEPPPPAAVVGGDRLGRPGAQVDPLAGAPALPADLTGQSWIVSDATTGDVLAAYNPHLRLPPASTLKILFADTVLPKFDRNTVHKVADEEITGLGAGSSLVGIKENLEYRVEDLWRGVFLSSGNDAVHVLAHMNGGVPQTVAEMQARADALQARDTKVISPDGYDMDGQLSSAYDLSLFARSGLRNPDFRAYCATRDAQFPGAVDKNTGQRGSFGIANTDRLLGKYPGLIGVKNGTTTNAGSTFVGAAERGGRTLLVTVMHPASYQKVYDETAALLDWGFAAADKVRPVGKLVDELPPGAAPTGQAGGADGVPAPPPHPSPSTRPAAATAPAGGGGDGPGVGGWLAVAAAGGAAGYGVLVLRRRRAARTD</sequence>
<gene>
    <name evidence="5" type="ORF">VM95_08255</name>
</gene>
<evidence type="ECO:0000313" key="6">
    <source>
        <dbReference type="Proteomes" id="UP000033699"/>
    </source>
</evidence>
<comment type="caution">
    <text evidence="5">The sequence shown here is derived from an EMBL/GenBank/DDBJ whole genome shotgun (WGS) entry which is preliminary data.</text>
</comment>
<feature type="region of interest" description="Disordered" evidence="1">
    <location>
        <begin position="316"/>
        <end position="363"/>
    </location>
</feature>
<feature type="signal peptide" evidence="3">
    <location>
        <begin position="1"/>
        <end position="20"/>
    </location>
</feature>
<keyword evidence="5" id="KW-0378">Hydrolase</keyword>
<feature type="compositionally biased region" description="Pro residues" evidence="1">
    <location>
        <begin position="335"/>
        <end position="344"/>
    </location>
</feature>
<dbReference type="PANTHER" id="PTHR21581">
    <property type="entry name" value="D-ALANYL-D-ALANINE CARBOXYPEPTIDASE"/>
    <property type="match status" value="1"/>
</dbReference>
<dbReference type="Gene3D" id="3.40.710.10">
    <property type="entry name" value="DD-peptidase/beta-lactamase superfamily"/>
    <property type="match status" value="1"/>
</dbReference>
<dbReference type="InterPro" id="IPR012338">
    <property type="entry name" value="Beta-lactam/transpept-like"/>
</dbReference>
<keyword evidence="6" id="KW-1185">Reference proteome</keyword>
<reference evidence="5 6" key="1">
    <citation type="submission" date="2015-02" db="EMBL/GenBank/DDBJ databases">
        <authorList>
            <person name="Ju K.-S."/>
            <person name="Doroghazi J.R."/>
            <person name="Metcalf W."/>
        </authorList>
    </citation>
    <scope>NUCLEOTIDE SEQUENCE [LARGE SCALE GENOMIC DNA]</scope>
    <source>
        <strain evidence="5 6">ATCC 31215</strain>
    </source>
</reference>
<dbReference type="AlphaFoldDB" id="A0A0F2TJZ7"/>
<dbReference type="PANTHER" id="PTHR21581:SF33">
    <property type="entry name" value="D-ALANYL-D-ALANINE CARBOXYPEPTIDASE DACB"/>
    <property type="match status" value="1"/>
</dbReference>
<name>A0A0F2TJZ7_STRR3</name>
<dbReference type="GO" id="GO:0006508">
    <property type="term" value="P:proteolysis"/>
    <property type="evidence" value="ECO:0007669"/>
    <property type="project" value="InterPro"/>
</dbReference>
<evidence type="ECO:0000313" key="5">
    <source>
        <dbReference type="EMBL" id="KJS62600.1"/>
    </source>
</evidence>
<keyword evidence="2" id="KW-0812">Transmembrane</keyword>
<dbReference type="Proteomes" id="UP000033699">
    <property type="component" value="Unassembled WGS sequence"/>
</dbReference>
<evidence type="ECO:0000256" key="2">
    <source>
        <dbReference type="SAM" id="Phobius"/>
    </source>
</evidence>
<keyword evidence="2" id="KW-0472">Membrane</keyword>
<dbReference type="GO" id="GO:0009002">
    <property type="term" value="F:serine-type D-Ala-D-Ala carboxypeptidase activity"/>
    <property type="evidence" value="ECO:0007669"/>
    <property type="project" value="InterPro"/>
</dbReference>
<dbReference type="PATRIC" id="fig|359131.3.peg.571"/>
<evidence type="ECO:0000256" key="3">
    <source>
        <dbReference type="SAM" id="SignalP"/>
    </source>
</evidence>
<evidence type="ECO:0000259" key="4">
    <source>
        <dbReference type="Pfam" id="PF00768"/>
    </source>
</evidence>
<dbReference type="OrthoDB" id="3663940at2"/>
<feature type="chain" id="PRO_5002459836" evidence="3">
    <location>
        <begin position="21"/>
        <end position="392"/>
    </location>
</feature>
<protein>
    <submittedName>
        <fullName evidence="5">D-alanyl-D-alanine carboxypeptidase</fullName>
    </submittedName>
</protein>
<evidence type="ECO:0000256" key="1">
    <source>
        <dbReference type="SAM" id="MobiDB-lite"/>
    </source>
</evidence>
<proteinExistence type="predicted"/>
<dbReference type="InterPro" id="IPR001967">
    <property type="entry name" value="Peptidase_S11_N"/>
</dbReference>
<keyword evidence="5" id="KW-0121">Carboxypeptidase</keyword>
<feature type="transmembrane region" description="Helical" evidence="2">
    <location>
        <begin position="363"/>
        <end position="383"/>
    </location>
</feature>
<dbReference type="Pfam" id="PF00768">
    <property type="entry name" value="Peptidase_S11"/>
    <property type="match status" value="1"/>
</dbReference>
<keyword evidence="2" id="KW-1133">Transmembrane helix</keyword>
<feature type="domain" description="Peptidase S11 D-alanyl-D-alanine carboxypeptidase A N-terminal" evidence="4">
    <location>
        <begin position="54"/>
        <end position="283"/>
    </location>
</feature>
<organism evidence="5 6">
    <name type="scientific">Streptomyces rubellomurinus (strain ATCC 31215)</name>
    <dbReference type="NCBI Taxonomy" id="359131"/>
    <lineage>
        <taxon>Bacteria</taxon>
        <taxon>Bacillati</taxon>
        <taxon>Actinomycetota</taxon>
        <taxon>Actinomycetes</taxon>
        <taxon>Kitasatosporales</taxon>
        <taxon>Streptomycetaceae</taxon>
        <taxon>Streptomyces</taxon>
    </lineage>
</organism>
<keyword evidence="3" id="KW-0732">Signal</keyword>
<keyword evidence="5" id="KW-0645">Protease</keyword>
<dbReference type="SUPFAM" id="SSF56601">
    <property type="entry name" value="beta-lactamase/transpeptidase-like"/>
    <property type="match status" value="1"/>
</dbReference>
<accession>A0A0F2TJZ7</accession>
<dbReference type="EMBL" id="JZKH01000011">
    <property type="protein sequence ID" value="KJS62600.1"/>
    <property type="molecule type" value="Genomic_DNA"/>
</dbReference>